<accession>A0AAW1UCR3</accession>
<comment type="caution">
    <text evidence="1">The sequence shown here is derived from an EMBL/GenBank/DDBJ whole genome shotgun (WGS) entry which is preliminary data.</text>
</comment>
<name>A0AAW1UCR3_9CUCU</name>
<keyword evidence="2" id="KW-1185">Reference proteome</keyword>
<dbReference type="EMBL" id="JARQZJ010000057">
    <property type="protein sequence ID" value="KAK9878745.1"/>
    <property type="molecule type" value="Genomic_DNA"/>
</dbReference>
<organism evidence="1 2">
    <name type="scientific">Henosepilachna vigintioctopunctata</name>
    <dbReference type="NCBI Taxonomy" id="420089"/>
    <lineage>
        <taxon>Eukaryota</taxon>
        <taxon>Metazoa</taxon>
        <taxon>Ecdysozoa</taxon>
        <taxon>Arthropoda</taxon>
        <taxon>Hexapoda</taxon>
        <taxon>Insecta</taxon>
        <taxon>Pterygota</taxon>
        <taxon>Neoptera</taxon>
        <taxon>Endopterygota</taxon>
        <taxon>Coleoptera</taxon>
        <taxon>Polyphaga</taxon>
        <taxon>Cucujiformia</taxon>
        <taxon>Coccinelloidea</taxon>
        <taxon>Coccinellidae</taxon>
        <taxon>Epilachninae</taxon>
        <taxon>Epilachnini</taxon>
        <taxon>Henosepilachna</taxon>
    </lineage>
</organism>
<protein>
    <submittedName>
        <fullName evidence="1">Uncharacterized protein</fullName>
    </submittedName>
</protein>
<evidence type="ECO:0000313" key="2">
    <source>
        <dbReference type="Proteomes" id="UP001431783"/>
    </source>
</evidence>
<sequence>MSLTNDRNQLILEEQELKNTWTRYIEAKFEDDRADAVYVHESTGPTILKSEVVHAFSIAKNRKASDLDEIPTKALKLILEENIDLVVKLFNSIYETGLHYIRPEDQLDIQIEKGRPQQKTNQFQAVYERNSRRKEVPISQLLQEWLSLTQPDDYSTAKISDAVGLTSTEPRVEPLNQVR</sequence>
<dbReference type="Proteomes" id="UP001431783">
    <property type="component" value="Unassembled WGS sequence"/>
</dbReference>
<proteinExistence type="predicted"/>
<reference evidence="1 2" key="1">
    <citation type="submission" date="2023-03" db="EMBL/GenBank/DDBJ databases">
        <title>Genome insight into feeding habits of ladybird beetles.</title>
        <authorList>
            <person name="Li H.-S."/>
            <person name="Huang Y.-H."/>
            <person name="Pang H."/>
        </authorList>
    </citation>
    <scope>NUCLEOTIDE SEQUENCE [LARGE SCALE GENOMIC DNA]</scope>
    <source>
        <strain evidence="1">SYSU_2023b</strain>
        <tissue evidence="1">Whole body</tissue>
    </source>
</reference>
<gene>
    <name evidence="1" type="ORF">WA026_023676</name>
</gene>
<evidence type="ECO:0000313" key="1">
    <source>
        <dbReference type="EMBL" id="KAK9878745.1"/>
    </source>
</evidence>
<dbReference type="AlphaFoldDB" id="A0AAW1UCR3"/>